<name>A0ACC1LI93_9FUNG</name>
<comment type="caution">
    <text evidence="1">The sequence shown here is derived from an EMBL/GenBank/DDBJ whole genome shotgun (WGS) entry which is preliminary data.</text>
</comment>
<dbReference type="Proteomes" id="UP001140087">
    <property type="component" value="Unassembled WGS sequence"/>
</dbReference>
<keyword evidence="2" id="KW-1185">Reference proteome</keyword>
<reference evidence="1" key="1">
    <citation type="submission" date="2022-07" db="EMBL/GenBank/DDBJ databases">
        <title>Phylogenomic reconstructions and comparative analyses of Kickxellomycotina fungi.</title>
        <authorList>
            <person name="Reynolds N.K."/>
            <person name="Stajich J.E."/>
            <person name="Barry K."/>
            <person name="Grigoriev I.V."/>
            <person name="Crous P."/>
            <person name="Smith M.E."/>
        </authorList>
    </citation>
    <scope>NUCLEOTIDE SEQUENCE</scope>
    <source>
        <strain evidence="1">BCRC 34780</strain>
    </source>
</reference>
<organism evidence="1 2">
    <name type="scientific">Coemansia helicoidea</name>
    <dbReference type="NCBI Taxonomy" id="1286919"/>
    <lineage>
        <taxon>Eukaryota</taxon>
        <taxon>Fungi</taxon>
        <taxon>Fungi incertae sedis</taxon>
        <taxon>Zoopagomycota</taxon>
        <taxon>Kickxellomycotina</taxon>
        <taxon>Kickxellomycetes</taxon>
        <taxon>Kickxellales</taxon>
        <taxon>Kickxellaceae</taxon>
        <taxon>Coemansia</taxon>
    </lineage>
</organism>
<gene>
    <name evidence="1" type="ORF">H4R21_000107</name>
</gene>
<dbReference type="EMBL" id="JANBUN010000005">
    <property type="protein sequence ID" value="KAJ2808319.1"/>
    <property type="molecule type" value="Genomic_DNA"/>
</dbReference>
<accession>A0ACC1LI93</accession>
<sequence length="1515" mass="163875">MWAVHAQVRSALALRLCPAQGAGWIPQSTAGPDGYAQCFQYGPLAFAISGLFIGVAAARLIRLRGAPRLPLELVAGGVFRAKLAVAAAALCVSAAELGLAWGRHPALCAFTVAMAAQTAATAVAAALHWREQLFSRVASGRLLLFWLAAGVLALARLRAAVGAGLDGACLVAVAAAAGSAVLAAAAIWLECRPKPAGLYELLDDDDDDDDGPLDAEAARCALRAPEERAHLFSRLTFAWIGPVLAAGSRRALQVEDTCALSAAYYPEVATQRFRARWAASLADGAPALGWTTALAFRCEWARAAAWQLAADLVPFLHPLLLARLVGFVAAYSTDAAEPVESGYFYAAAMFGVAVAATLAEQQKQAASQHLEILLRTNLVSAIYRKALVLSNDAHNVHSVGAIVTHVSTDVSRAAAFICDSSFHVVAAPMRLALALYMLYRTLGWSILVGALVMAASTPVVAWLVRARNGVSKRLMACCDRRMKVMSEALAGIRSIKLYAWERLFEKRINGVRLGPEMDAIRRFGAIHALLTFIAVLVPVLVTLSTYYAYSVAGDQSHGPLNARLVFVSLALFNMLKQPLSLCTSIIPKAVDARESYRRLQAFLTADEIDYTAIGRAPYDRDSPASGAGDVLVSVDGGTFKWLSAGEPVLKYIDVKCRREELVAVIGGVGAGKSSLVSAILGDLVKCAGFVNVCGTIAHVPQQPWIVNATLRDNILFGHQLDQAFYDRVIEACALRPDLDMLPAGDMTEIGERGINLSGGQRARVSLARAVYARADIYLLDDPLAAVDAHVGKHIFAHVLGPQGLLSTRARVLVTNAVQYLSCADNIVMLADGHMVEHGPFAECMDRCADVYEFVHRFVDDGVEALSTSTSSSTLDAAMCKASGALQSRAALRRQRAHRESSAPEDDGNASDAGRTVARETSQQGRVRWGVYCTFARACGAHNAVLFLLALVVAAAAGVSANLCLKRWAASNEAAGGSGRPTRHPAFHYLLVYGALGLLSALVRSLQALILWTRCLVAASTKTHQNMLARIMRAPMTFFDATPVGRILNRFSADVSSCDTELPEIVAELFGTVSAVSIAVAIIGYSTPLIFVVCLPLVAVYRSYQRQYMACSRELKRMLSTTRSPIVAHLQESLCGVATIRAYAHQARFVRDNETHIKRNARVFRTYMALDRWLTLRLEVMGSFVMLGTTMLAVATLHYTGYGDAGLVGLAVTYAMSLTSYMSWTIQDCTILENSMTHMERCIEYWRLPQEAPEVIADRRPDAQWPAQGALEFRDYSMRYREDHDPVLNALSFSVRPGQKVGVVGRTGAGKSSLTQALFRITEAASGQILLDGQDIAAYGLADVRSRLSIIPQDPVLFAGTVRENLDPFGQHSDQDIWRVLEQTYLAEFVREKDDRLEFEVAPGGENFSAGQRQLVCLARALLKRAKVLVLDEATAALDNATDTAIQQTIREEFKHCTVLTIAHRLNTVLDSDMILVMDAGRLGEYDTPQNLLQNPDSLFARLVEEARTSDTGSAQ</sequence>
<protein>
    <submittedName>
        <fullName evidence="1">Uncharacterized protein</fullName>
    </submittedName>
</protein>
<evidence type="ECO:0000313" key="2">
    <source>
        <dbReference type="Proteomes" id="UP001140087"/>
    </source>
</evidence>
<proteinExistence type="predicted"/>
<evidence type="ECO:0000313" key="1">
    <source>
        <dbReference type="EMBL" id="KAJ2808319.1"/>
    </source>
</evidence>